<dbReference type="Pfam" id="PF00271">
    <property type="entry name" value="Helicase_C"/>
    <property type="match status" value="1"/>
</dbReference>
<dbReference type="InterPro" id="IPR044742">
    <property type="entry name" value="DEAD/DEAH_RhlB"/>
</dbReference>
<sequence length="373" mass="42001">MTMFNQHPFLSENWQAAGFTNFSDVQEQAIPRILNGEDLLVEAPTGTGKTLAYLLPIMQKLDPTKKNTQAIVLAPTRELAMQVFEVAQKFLKGSEMTAASMIGGAAIKRQLEKLKKHPQLIVGTPNRVAELIDMKKLKMNEVTSIVADEADQVLHPSTMEDVSYICQSALRDCQLLFFSATLSDKVLMQAKKLSDNPSVLSIKATAEEKKAIDHSYYVTNRREKPELLRKLARKDGVKALAFVNNSNYLSRLKDILATKKISFDVLDSSTNKTERKNVLNRFRNDQIQLLLTTDLAARGLDIDNITHVFHYDLSEDARTYLHRSGRTGRMGKEGSVVTLLLPGEEKYLEKITQKLDLELTRKNAPAPKSRKRK</sequence>
<keyword evidence="3 7" id="KW-0347">Helicase</keyword>
<feature type="domain" description="Helicase C-terminal" evidence="6">
    <location>
        <begin position="223"/>
        <end position="372"/>
    </location>
</feature>
<dbReference type="InterPro" id="IPR011545">
    <property type="entry name" value="DEAD/DEAH_box_helicase_dom"/>
</dbReference>
<evidence type="ECO:0000313" key="8">
    <source>
        <dbReference type="Proteomes" id="UP000447833"/>
    </source>
</evidence>
<evidence type="ECO:0000256" key="2">
    <source>
        <dbReference type="ARBA" id="ARBA00022801"/>
    </source>
</evidence>
<dbReference type="RefSeq" id="WP_098444659.1">
    <property type="nucleotide sequence ID" value="NZ_WMEY01000002.1"/>
</dbReference>
<evidence type="ECO:0000313" key="7">
    <source>
        <dbReference type="EMBL" id="MYL62637.1"/>
    </source>
</evidence>
<dbReference type="SMART" id="SM00490">
    <property type="entry name" value="HELICc"/>
    <property type="match status" value="1"/>
</dbReference>
<dbReference type="Pfam" id="PF00270">
    <property type="entry name" value="DEAD"/>
    <property type="match status" value="1"/>
</dbReference>
<dbReference type="PROSITE" id="PS51194">
    <property type="entry name" value="HELICASE_CTER"/>
    <property type="match status" value="1"/>
</dbReference>
<gene>
    <name evidence="7" type="ORF">GLW07_04630</name>
</gene>
<keyword evidence="4" id="KW-0067">ATP-binding</keyword>
<evidence type="ECO:0000259" key="5">
    <source>
        <dbReference type="PROSITE" id="PS51192"/>
    </source>
</evidence>
<dbReference type="InterPro" id="IPR050547">
    <property type="entry name" value="DEAD_box_RNA_helicases"/>
</dbReference>
<dbReference type="Proteomes" id="UP000447833">
    <property type="component" value="Unassembled WGS sequence"/>
</dbReference>
<dbReference type="EMBL" id="WMEY01000002">
    <property type="protein sequence ID" value="MYL62637.1"/>
    <property type="molecule type" value="Genomic_DNA"/>
</dbReference>
<accession>A0A845ESV9</accession>
<dbReference type="GO" id="GO:0005829">
    <property type="term" value="C:cytosol"/>
    <property type="evidence" value="ECO:0007669"/>
    <property type="project" value="TreeGrafter"/>
</dbReference>
<proteinExistence type="predicted"/>
<dbReference type="CDD" id="cd00268">
    <property type="entry name" value="DEADc"/>
    <property type="match status" value="1"/>
</dbReference>
<dbReference type="PROSITE" id="PS51192">
    <property type="entry name" value="HELICASE_ATP_BIND_1"/>
    <property type="match status" value="1"/>
</dbReference>
<dbReference type="InterPro" id="IPR014001">
    <property type="entry name" value="Helicase_ATP-bd"/>
</dbReference>
<evidence type="ECO:0000256" key="1">
    <source>
        <dbReference type="ARBA" id="ARBA00022741"/>
    </source>
</evidence>
<dbReference type="PANTHER" id="PTHR47963:SF7">
    <property type="entry name" value="ATP-DEPENDENT RNA HELICASE YFML-RELATED"/>
    <property type="match status" value="1"/>
</dbReference>
<keyword evidence="1" id="KW-0547">Nucleotide-binding</keyword>
<dbReference type="GO" id="GO:0003724">
    <property type="term" value="F:RNA helicase activity"/>
    <property type="evidence" value="ECO:0007669"/>
    <property type="project" value="TreeGrafter"/>
</dbReference>
<protein>
    <submittedName>
        <fullName evidence="7">DEAD/DEAH box helicase</fullName>
    </submittedName>
</protein>
<reference evidence="7 8" key="1">
    <citation type="submission" date="2019-11" db="EMBL/GenBank/DDBJ databases">
        <title>Genome sequences of 17 halophilic strains isolated from different environments.</title>
        <authorList>
            <person name="Furrow R.E."/>
        </authorList>
    </citation>
    <scope>NUCLEOTIDE SEQUENCE [LARGE SCALE GENOMIC DNA]</scope>
    <source>
        <strain evidence="7 8">22506_14_FS</strain>
    </source>
</reference>
<dbReference type="InterPro" id="IPR001650">
    <property type="entry name" value="Helicase_C-like"/>
</dbReference>
<dbReference type="SMART" id="SM00487">
    <property type="entry name" value="DEXDc"/>
    <property type="match status" value="1"/>
</dbReference>
<dbReference type="GO" id="GO:0005840">
    <property type="term" value="C:ribosome"/>
    <property type="evidence" value="ECO:0007669"/>
    <property type="project" value="TreeGrafter"/>
</dbReference>
<organism evidence="7 8">
    <name type="scientific">Guptibacillus hwajinpoensis</name>
    <dbReference type="NCBI Taxonomy" id="208199"/>
    <lineage>
        <taxon>Bacteria</taxon>
        <taxon>Bacillati</taxon>
        <taxon>Bacillota</taxon>
        <taxon>Bacilli</taxon>
        <taxon>Bacillales</taxon>
        <taxon>Guptibacillaceae</taxon>
        <taxon>Guptibacillus</taxon>
    </lineage>
</organism>
<dbReference type="GO" id="GO:0005524">
    <property type="term" value="F:ATP binding"/>
    <property type="evidence" value="ECO:0007669"/>
    <property type="project" value="UniProtKB-KW"/>
</dbReference>
<dbReference type="CDD" id="cd18787">
    <property type="entry name" value="SF2_C_DEAD"/>
    <property type="match status" value="1"/>
</dbReference>
<evidence type="ECO:0000259" key="6">
    <source>
        <dbReference type="PROSITE" id="PS51194"/>
    </source>
</evidence>
<evidence type="ECO:0000256" key="4">
    <source>
        <dbReference type="ARBA" id="ARBA00022840"/>
    </source>
</evidence>
<dbReference type="SUPFAM" id="SSF52540">
    <property type="entry name" value="P-loop containing nucleoside triphosphate hydrolases"/>
    <property type="match status" value="1"/>
</dbReference>
<name>A0A845ESV9_9BACL</name>
<comment type="caution">
    <text evidence="7">The sequence shown here is derived from an EMBL/GenBank/DDBJ whole genome shotgun (WGS) entry which is preliminary data.</text>
</comment>
<dbReference type="AlphaFoldDB" id="A0A845ESV9"/>
<evidence type="ECO:0000256" key="3">
    <source>
        <dbReference type="ARBA" id="ARBA00022806"/>
    </source>
</evidence>
<dbReference type="Gene3D" id="3.40.50.300">
    <property type="entry name" value="P-loop containing nucleotide triphosphate hydrolases"/>
    <property type="match status" value="2"/>
</dbReference>
<keyword evidence="2" id="KW-0378">Hydrolase</keyword>
<dbReference type="GO" id="GO:0009409">
    <property type="term" value="P:response to cold"/>
    <property type="evidence" value="ECO:0007669"/>
    <property type="project" value="TreeGrafter"/>
</dbReference>
<dbReference type="GO" id="GO:0016787">
    <property type="term" value="F:hydrolase activity"/>
    <property type="evidence" value="ECO:0007669"/>
    <property type="project" value="UniProtKB-KW"/>
</dbReference>
<feature type="domain" description="Helicase ATP-binding" evidence="5">
    <location>
        <begin position="30"/>
        <end position="200"/>
    </location>
</feature>
<dbReference type="GO" id="GO:0033592">
    <property type="term" value="F:RNA strand annealing activity"/>
    <property type="evidence" value="ECO:0007669"/>
    <property type="project" value="TreeGrafter"/>
</dbReference>
<dbReference type="InterPro" id="IPR027417">
    <property type="entry name" value="P-loop_NTPase"/>
</dbReference>
<dbReference type="PANTHER" id="PTHR47963">
    <property type="entry name" value="DEAD-BOX ATP-DEPENDENT RNA HELICASE 47, MITOCHONDRIAL"/>
    <property type="match status" value="1"/>
</dbReference>